<feature type="region of interest" description="Disordered" evidence="9">
    <location>
        <begin position="264"/>
        <end position="305"/>
    </location>
</feature>
<evidence type="ECO:0000256" key="7">
    <source>
        <dbReference type="ARBA" id="ARBA00022989"/>
    </source>
</evidence>
<reference evidence="13" key="1">
    <citation type="journal article" date="2019" name="Int. J. Syst. Evol. Microbiol.">
        <title>The Global Catalogue of Microorganisms (GCM) 10K type strain sequencing project: providing services to taxonomists for standard genome sequencing and annotation.</title>
        <authorList>
            <consortium name="The Broad Institute Genomics Platform"/>
            <consortium name="The Broad Institute Genome Sequencing Center for Infectious Disease"/>
            <person name="Wu L."/>
            <person name="Ma J."/>
        </authorList>
    </citation>
    <scope>NUCLEOTIDE SEQUENCE [LARGE SCALE GENOMIC DNA]</scope>
    <source>
        <strain evidence="13">KCTC 42964</strain>
    </source>
</reference>
<evidence type="ECO:0000256" key="3">
    <source>
        <dbReference type="ARBA" id="ARBA00022448"/>
    </source>
</evidence>
<evidence type="ECO:0000259" key="11">
    <source>
        <dbReference type="Pfam" id="PF01618"/>
    </source>
</evidence>
<evidence type="ECO:0000256" key="4">
    <source>
        <dbReference type="ARBA" id="ARBA00022475"/>
    </source>
</evidence>
<dbReference type="InterPro" id="IPR002898">
    <property type="entry name" value="MotA_ExbB_proton_chnl"/>
</dbReference>
<gene>
    <name evidence="12" type="ORF">ACFOGJ_07620</name>
</gene>
<organism evidence="12 13">
    <name type="scientific">Marinibaculum pumilum</name>
    <dbReference type="NCBI Taxonomy" id="1766165"/>
    <lineage>
        <taxon>Bacteria</taxon>
        <taxon>Pseudomonadati</taxon>
        <taxon>Pseudomonadota</taxon>
        <taxon>Alphaproteobacteria</taxon>
        <taxon>Rhodospirillales</taxon>
        <taxon>Rhodospirillaceae</taxon>
        <taxon>Marinibaculum</taxon>
    </lineage>
</organism>
<keyword evidence="4" id="KW-1003">Cell membrane</keyword>
<proteinExistence type="inferred from homology"/>
<keyword evidence="7 10" id="KW-1133">Transmembrane helix</keyword>
<name>A0ABV7KY65_9PROT</name>
<evidence type="ECO:0000256" key="9">
    <source>
        <dbReference type="SAM" id="MobiDB-lite"/>
    </source>
</evidence>
<dbReference type="EMBL" id="JBHRTR010000019">
    <property type="protein sequence ID" value="MFC3227091.1"/>
    <property type="molecule type" value="Genomic_DNA"/>
</dbReference>
<comment type="subcellular location">
    <subcellularLocation>
        <location evidence="1">Cell membrane</location>
        <topology evidence="1">Multi-pass membrane protein</topology>
    </subcellularLocation>
</comment>
<dbReference type="PANTHER" id="PTHR30433">
    <property type="entry name" value="CHEMOTAXIS PROTEIN MOTA"/>
    <property type="match status" value="1"/>
</dbReference>
<dbReference type="PROSITE" id="PS01307">
    <property type="entry name" value="MOTA"/>
    <property type="match status" value="1"/>
</dbReference>
<feature type="domain" description="MotA/TolQ/ExbB proton channel" evidence="11">
    <location>
        <begin position="104"/>
        <end position="215"/>
    </location>
</feature>
<feature type="transmembrane region" description="Helical" evidence="10">
    <location>
        <begin position="158"/>
        <end position="176"/>
    </location>
</feature>
<evidence type="ECO:0000256" key="8">
    <source>
        <dbReference type="ARBA" id="ARBA00023136"/>
    </source>
</evidence>
<dbReference type="InterPro" id="IPR047055">
    <property type="entry name" value="MotA-like"/>
</dbReference>
<evidence type="ECO:0000256" key="10">
    <source>
        <dbReference type="SAM" id="Phobius"/>
    </source>
</evidence>
<dbReference type="PANTHER" id="PTHR30433:SF2">
    <property type="entry name" value="MOTILITY PROTEIN A"/>
    <property type="match status" value="1"/>
</dbReference>
<evidence type="ECO:0000313" key="12">
    <source>
        <dbReference type="EMBL" id="MFC3227091.1"/>
    </source>
</evidence>
<keyword evidence="6" id="KW-0283">Flagellar rotation</keyword>
<keyword evidence="13" id="KW-1185">Reference proteome</keyword>
<evidence type="ECO:0000313" key="13">
    <source>
        <dbReference type="Proteomes" id="UP001595528"/>
    </source>
</evidence>
<feature type="compositionally biased region" description="Low complexity" evidence="9">
    <location>
        <begin position="264"/>
        <end position="273"/>
    </location>
</feature>
<evidence type="ECO:0000256" key="2">
    <source>
        <dbReference type="ARBA" id="ARBA00008038"/>
    </source>
</evidence>
<feature type="transmembrane region" description="Helical" evidence="10">
    <location>
        <begin position="31"/>
        <end position="51"/>
    </location>
</feature>
<keyword evidence="5 10" id="KW-0812">Transmembrane</keyword>
<dbReference type="InterPro" id="IPR000540">
    <property type="entry name" value="Flag_MotA_CS"/>
</dbReference>
<dbReference type="Pfam" id="PF01618">
    <property type="entry name" value="MotA_ExbB"/>
    <property type="match status" value="1"/>
</dbReference>
<comment type="similarity">
    <text evidence="2">Belongs to the MotA family.</text>
</comment>
<comment type="caution">
    <text evidence="12">The sequence shown here is derived from an EMBL/GenBank/DDBJ whole genome shotgun (WGS) entry which is preliminary data.</text>
</comment>
<evidence type="ECO:0000256" key="5">
    <source>
        <dbReference type="ARBA" id="ARBA00022692"/>
    </source>
</evidence>
<sequence length="305" mass="33049">MSISTLIGVLVGFGLFLGAIAISTDNYIVFLSVPSLVIVLGGTMAAAFISFEARYVMQALRALGEIFKAPSMRRNMLNAEVGRVIRWGYLAQRGGVVALESEINKDDDPFLRFGLELIVTGYDGNDVLEILENSAYQAFQRRVVISNILRSMGSTSPAFGMIGTLVGLIVMLATLGDDPSKLGPGLAIALITTLYGVLAARLIFMPTAHKIHQREDIQRFRNHLMAVGMAMLADKRNPRYIQDRMNSFLDPDLHYDIDRQMKDAPGGAAALGASRGGSGQRRPRGLRDEPGRPGATRAAGRPGRG</sequence>
<feature type="transmembrane region" description="Helical" evidence="10">
    <location>
        <begin position="182"/>
        <end position="204"/>
    </location>
</feature>
<accession>A0ABV7KY65</accession>
<dbReference type="Proteomes" id="UP001595528">
    <property type="component" value="Unassembled WGS sequence"/>
</dbReference>
<keyword evidence="3" id="KW-0813">Transport</keyword>
<protein>
    <submittedName>
        <fullName evidence="12">Motility protein A</fullName>
    </submittedName>
</protein>
<dbReference type="RefSeq" id="WP_379899252.1">
    <property type="nucleotide sequence ID" value="NZ_JBHRTR010000019.1"/>
</dbReference>
<evidence type="ECO:0000256" key="6">
    <source>
        <dbReference type="ARBA" id="ARBA00022779"/>
    </source>
</evidence>
<evidence type="ECO:0000256" key="1">
    <source>
        <dbReference type="ARBA" id="ARBA00004651"/>
    </source>
</evidence>
<feature type="compositionally biased region" description="Low complexity" evidence="9">
    <location>
        <begin position="292"/>
        <end position="305"/>
    </location>
</feature>
<keyword evidence="8 10" id="KW-0472">Membrane</keyword>